<evidence type="ECO:0000256" key="1">
    <source>
        <dbReference type="SAM" id="MobiDB-lite"/>
    </source>
</evidence>
<organism evidence="2 3">
    <name type="scientific">Streptomyces botrytidirepellens</name>
    <dbReference type="NCBI Taxonomy" id="2486417"/>
    <lineage>
        <taxon>Bacteria</taxon>
        <taxon>Bacillati</taxon>
        <taxon>Actinomycetota</taxon>
        <taxon>Actinomycetes</taxon>
        <taxon>Kitasatosporales</taxon>
        <taxon>Streptomycetaceae</taxon>
        <taxon>Streptomyces</taxon>
    </lineage>
</organism>
<dbReference type="Proteomes" id="UP000275401">
    <property type="component" value="Unassembled WGS sequence"/>
</dbReference>
<protein>
    <submittedName>
        <fullName evidence="2">DUF1173 family protein</fullName>
    </submittedName>
</protein>
<dbReference type="InterPro" id="IPR009553">
    <property type="entry name" value="DUF1173"/>
</dbReference>
<dbReference type="Pfam" id="PF06666">
    <property type="entry name" value="DUF1173"/>
    <property type="match status" value="1"/>
</dbReference>
<keyword evidence="3" id="KW-1185">Reference proteome</keyword>
<proteinExistence type="predicted"/>
<reference evidence="2 3" key="1">
    <citation type="submission" date="2018-11" db="EMBL/GenBank/DDBJ databases">
        <title>The Potential of Streptomyces as Biocontrol Agents against the Tomato grey mould, Botrytis cinerea (Gray mold) Frontiers in Microbiology.</title>
        <authorList>
            <person name="Li D."/>
        </authorList>
    </citation>
    <scope>NUCLEOTIDE SEQUENCE [LARGE SCALE GENOMIC DNA]</scope>
    <source>
        <strain evidence="2 3">NEAU-LD23</strain>
    </source>
</reference>
<gene>
    <name evidence="2" type="ORF">EEJ42_47010</name>
</gene>
<dbReference type="EMBL" id="RIBZ01000869">
    <property type="protein sequence ID" value="RNF81145.1"/>
    <property type="molecule type" value="Genomic_DNA"/>
</dbReference>
<evidence type="ECO:0000313" key="3">
    <source>
        <dbReference type="Proteomes" id="UP000275401"/>
    </source>
</evidence>
<sequence>MAPTTPGHPRIQLAHRTAPLSWLREHATEAAPLFARARAEVGHARCLCRHPALRLVIRCTRAGRYHLAGWPGEGDQHDTGCPFHKLAPGLSGRDSYSTQAIRETDDGVFIRLGTPLARSLTSPETHHPALDEPQDEGRTRRSVGLLGLLHWLWEEARLNAWHPQFQRRTWRECHALLRQQLREATVNGQGLGEVLYVVPPFSHAAAATNNAALEAFRQRLGHHGDTERRALVLGQIRKADPTPYGVAYRLAHQRTPLYARAALHTRATRSYPRAFAKTATDHRATRVALFVVERSPKGYLTAVDLAAMLTSSNYIPADSSYEVVMANALTSCRRAFIKPLRYDTADAVLPDFVLTDTDPAYVEVYGIHGRETYERRKAAKRAFYQRQEAQLIEWDVAHPIPVLTRPDPSRPKRGT</sequence>
<comment type="caution">
    <text evidence="2">The sequence shown here is derived from an EMBL/GenBank/DDBJ whole genome shotgun (WGS) entry which is preliminary data.</text>
</comment>
<accession>A0A3M8SKE3</accession>
<dbReference type="AlphaFoldDB" id="A0A3M8SKE3"/>
<name>A0A3M8SKE3_9ACTN</name>
<dbReference type="RefSeq" id="WP_123108275.1">
    <property type="nucleotide sequence ID" value="NZ_RIBZ01000869.1"/>
</dbReference>
<evidence type="ECO:0000313" key="2">
    <source>
        <dbReference type="EMBL" id="RNF81145.1"/>
    </source>
</evidence>
<feature type="compositionally biased region" description="Basic and acidic residues" evidence="1">
    <location>
        <begin position="124"/>
        <end position="138"/>
    </location>
</feature>
<feature type="region of interest" description="Disordered" evidence="1">
    <location>
        <begin position="119"/>
        <end position="138"/>
    </location>
</feature>